<dbReference type="EMBL" id="JBHSQW010000044">
    <property type="protein sequence ID" value="MFC5996804.1"/>
    <property type="molecule type" value="Genomic_DNA"/>
</dbReference>
<sequence>MRTVCGIARRAQLLTVGDTAGGRIGAVAPRGRPLLGNALGEQRCDGIRLDQVDGTTCGSAVLVALAAWADPAEADRLARIGFDARQRQVHRESNRLWPRALGTTPWGMVRWLHEHAPHAGRYRVRFVDDTSAADVAALSAAVAAALAAGRPVPLLVGSLVPRHYVLALAGTDRGWRVYEPSSGSVRALDVERIRRRGLGPVVGFDRLHLALLPTGP</sequence>
<accession>A0ABW1J8C7</accession>
<evidence type="ECO:0008006" key="3">
    <source>
        <dbReference type="Google" id="ProtNLM"/>
    </source>
</evidence>
<comment type="caution">
    <text evidence="1">The sequence shown here is derived from an EMBL/GenBank/DDBJ whole genome shotgun (WGS) entry which is preliminary data.</text>
</comment>
<gene>
    <name evidence="1" type="ORF">ACFQE5_21585</name>
</gene>
<organism evidence="1 2">
    <name type="scientific">Pseudonocardia hispaniensis</name>
    <dbReference type="NCBI Taxonomy" id="904933"/>
    <lineage>
        <taxon>Bacteria</taxon>
        <taxon>Bacillati</taxon>
        <taxon>Actinomycetota</taxon>
        <taxon>Actinomycetes</taxon>
        <taxon>Pseudonocardiales</taxon>
        <taxon>Pseudonocardiaceae</taxon>
        <taxon>Pseudonocardia</taxon>
    </lineage>
</organism>
<evidence type="ECO:0000313" key="2">
    <source>
        <dbReference type="Proteomes" id="UP001596302"/>
    </source>
</evidence>
<name>A0ABW1J8C7_9PSEU</name>
<evidence type="ECO:0000313" key="1">
    <source>
        <dbReference type="EMBL" id="MFC5996804.1"/>
    </source>
</evidence>
<proteinExistence type="predicted"/>
<keyword evidence="2" id="KW-1185">Reference proteome</keyword>
<reference evidence="2" key="1">
    <citation type="journal article" date="2019" name="Int. J. Syst. Evol. Microbiol.">
        <title>The Global Catalogue of Microorganisms (GCM) 10K type strain sequencing project: providing services to taxonomists for standard genome sequencing and annotation.</title>
        <authorList>
            <consortium name="The Broad Institute Genomics Platform"/>
            <consortium name="The Broad Institute Genome Sequencing Center for Infectious Disease"/>
            <person name="Wu L."/>
            <person name="Ma J."/>
        </authorList>
    </citation>
    <scope>NUCLEOTIDE SEQUENCE [LARGE SCALE GENOMIC DNA]</scope>
    <source>
        <strain evidence="2">CCM 8391</strain>
    </source>
</reference>
<dbReference type="RefSeq" id="WP_379587632.1">
    <property type="nucleotide sequence ID" value="NZ_JBHSQW010000044.1"/>
</dbReference>
<dbReference type="Proteomes" id="UP001596302">
    <property type="component" value="Unassembled WGS sequence"/>
</dbReference>
<protein>
    <recommendedName>
        <fullName evidence="3">Peptidase C39-like protein</fullName>
    </recommendedName>
</protein>